<name>A0ABX7ICR5_9BACT</name>
<dbReference type="RefSeq" id="WP_204660102.1">
    <property type="nucleotide sequence ID" value="NZ_CP056775.1"/>
</dbReference>
<dbReference type="InterPro" id="IPR013783">
    <property type="entry name" value="Ig-like_fold"/>
</dbReference>
<dbReference type="EMBL" id="CP056775">
    <property type="protein sequence ID" value="QRR03911.1"/>
    <property type="molecule type" value="Genomic_DNA"/>
</dbReference>
<evidence type="ECO:0000313" key="1">
    <source>
        <dbReference type="EMBL" id="QRR03911.1"/>
    </source>
</evidence>
<dbReference type="SUPFAM" id="SSF49313">
    <property type="entry name" value="Cadherin-like"/>
    <property type="match status" value="1"/>
</dbReference>
<dbReference type="Pfam" id="PF05345">
    <property type="entry name" value="He_PIG"/>
    <property type="match status" value="1"/>
</dbReference>
<dbReference type="InterPro" id="IPR026444">
    <property type="entry name" value="Secre_tail"/>
</dbReference>
<sequence length="1210" mass="127142">MKRAALFQNALRAIRYFRKNPQTYPISYVPAAYGPSYRRFRSVLLVIGILVSLRLSAQQTSLACNDDMEWTSATFPGLTATSSISPSGAATTNSSINGTTNLTDADLSNSAVITLTANKTGLCTIANTAQATLTVNQGNNAYNLGNYVGFITSTDLSAFTSVRIVALTADGTEVSATSSPIISNVGGGRYQVGFVTSGTGTFTQIRLVLSLNTPLLDCSMSQTVAVYNAFQVKYCPVSTYNCNTATRLDLFNSSLTTTSSGGNLVQLLVTGGVVDEVSTLTPGTTDYTRVVQLLTSLGEKWFQVRDNVKTYPAGTYAGFEISRESLLGLDLLGSITIQARLNGVVVDSESGAGLLLGGDLLAASSRNTVGFTSDAQFNEIRIVFAGTNVGVGETRIYNAVFQNFCEGSTLACNTPTRITSTAYPLALSVINSGLSGAACVGCSIQNQSNAIDADLTNAATLNVTGTVGAIGSLSVRKELASYPAGTFAGFDISNTGLLGLDLLSSISIRTYENGILREAKLGGSGLVNVGLVQGDRQTVGFLATQPFDEVQISVQQLVGVALGPTLVYGPVIQSFCNDAVLECNVPANLTVPANSVFVNAEHTGVDALVCGACTISNTQAVVDGTLSSDFATLVLGASVGSNGEFAVKNAITNYPAGYYAGFDIQTASLLNVNALGGLRIRLYLDGVETPASVSPGYTGTGLLVGASLLSGSNRQIVGVVSENPFDEVHIEFANTIAANLGTIQIYNTVIQPLCNLNPITCGTIRTLVSPNQPVVVESSRTGLQGAVCALCAVQNAGNVVTADPTDFARIAVAAGVLNTGSVSVKNGIVDYLGGSTVGFAIRDLQNLIQADLFGSITLSTYLNGALQQQASGSSLLNLQVVIPIINAGAGVYYVSFTPTLPFDEVRLTLGSLASVLNQIQVYSAFVKPFAPGCSTPVLAFNPIPNRAYIASVYNGQSPISVASYSGTGAVYSAVAGTDYNRLPPGLTMNPATGVITGVPTGPAGTYTFMVEVRDADNQLIGQRLYNIGIESALPVRLVSFTATQEGPATLASWSTSEEIRSDYFDLERSENGKVWTRVGSKSAGGTSKTVRNYSLSDLRPLSGNNYYRLKMVDTDGSYAYSHIEHVYFDASEQAPLYPNPITRSENLRLNISDWSNVSMVRIVSTTGKEVFSARQVPADGIRTQDLTAGIYLVQVIRKEGAISTYKFVKQ</sequence>
<keyword evidence="2" id="KW-1185">Reference proteome</keyword>
<dbReference type="NCBIfam" id="TIGR04183">
    <property type="entry name" value="Por_Secre_tail"/>
    <property type="match status" value="1"/>
</dbReference>
<accession>A0ABX7ICR5</accession>
<protein>
    <submittedName>
        <fullName evidence="1">T9SS type A sorting domain-containing protein</fullName>
    </submittedName>
</protein>
<dbReference type="InterPro" id="IPR015919">
    <property type="entry name" value="Cadherin-like_sf"/>
</dbReference>
<gene>
    <name evidence="1" type="ORF">HWI92_24860</name>
</gene>
<organism evidence="1 2">
    <name type="scientific">Dyadobacter sandarakinus</name>
    <dbReference type="NCBI Taxonomy" id="2747268"/>
    <lineage>
        <taxon>Bacteria</taxon>
        <taxon>Pseudomonadati</taxon>
        <taxon>Bacteroidota</taxon>
        <taxon>Cytophagia</taxon>
        <taxon>Cytophagales</taxon>
        <taxon>Spirosomataceae</taxon>
        <taxon>Dyadobacter</taxon>
    </lineage>
</organism>
<evidence type="ECO:0000313" key="2">
    <source>
        <dbReference type="Proteomes" id="UP000612680"/>
    </source>
</evidence>
<dbReference type="Proteomes" id="UP000612680">
    <property type="component" value="Chromosome"/>
</dbReference>
<dbReference type="Gene3D" id="2.60.40.10">
    <property type="entry name" value="Immunoglobulins"/>
    <property type="match status" value="1"/>
</dbReference>
<reference evidence="1 2" key="1">
    <citation type="submission" date="2020-06" db="EMBL/GenBank/DDBJ databases">
        <title>Dyadobacter sandarakinus sp. nov., isolated from the soil of the Arctic Yellow River Station.</title>
        <authorList>
            <person name="Zhang Y."/>
            <person name="Peng F."/>
        </authorList>
    </citation>
    <scope>NUCLEOTIDE SEQUENCE [LARGE SCALE GENOMIC DNA]</scope>
    <source>
        <strain evidence="1 2">Q3-56</strain>
    </source>
</reference>
<proteinExistence type="predicted"/>